<dbReference type="Pfam" id="PF01841">
    <property type="entry name" value="Transglut_core"/>
    <property type="match status" value="1"/>
</dbReference>
<dbReference type="Gene3D" id="3.10.620.30">
    <property type="match status" value="1"/>
</dbReference>
<reference evidence="2" key="1">
    <citation type="submission" date="2021-02" db="EMBL/GenBank/DDBJ databases">
        <authorList>
            <person name="Nowell W R."/>
        </authorList>
    </citation>
    <scope>NUCLEOTIDE SEQUENCE</scope>
</reference>
<dbReference type="PANTHER" id="PTHR46333">
    <property type="entry name" value="CYTOKINESIS PROTEIN 3"/>
    <property type="match status" value="1"/>
</dbReference>
<dbReference type="EMBL" id="CAJOBS010004233">
    <property type="protein sequence ID" value="CAF4877111.1"/>
    <property type="molecule type" value="Genomic_DNA"/>
</dbReference>
<accession>A0A821TIF3</accession>
<dbReference type="GO" id="GO:0005737">
    <property type="term" value="C:cytoplasm"/>
    <property type="evidence" value="ECO:0007669"/>
    <property type="project" value="TreeGrafter"/>
</dbReference>
<evidence type="ECO:0000313" key="2">
    <source>
        <dbReference type="EMBL" id="CAF4877111.1"/>
    </source>
</evidence>
<dbReference type="InterPro" id="IPR002931">
    <property type="entry name" value="Transglutaminase-like"/>
</dbReference>
<proteinExistence type="predicted"/>
<dbReference type="InterPro" id="IPR052557">
    <property type="entry name" value="CAP/Cytokinesis_protein"/>
</dbReference>
<comment type="caution">
    <text evidence="2">The sequence shown here is derived from an EMBL/GenBank/DDBJ whole genome shotgun (WGS) entry which is preliminary data.</text>
</comment>
<feature type="non-terminal residue" evidence="2">
    <location>
        <position position="1"/>
    </location>
</feature>
<evidence type="ECO:0000313" key="3">
    <source>
        <dbReference type="Proteomes" id="UP000663838"/>
    </source>
</evidence>
<dbReference type="PANTHER" id="PTHR46333:SF2">
    <property type="entry name" value="CYTOKINESIS PROTEIN 3"/>
    <property type="match status" value="1"/>
</dbReference>
<organism evidence="2 3">
    <name type="scientific">Rotaria socialis</name>
    <dbReference type="NCBI Taxonomy" id="392032"/>
    <lineage>
        <taxon>Eukaryota</taxon>
        <taxon>Metazoa</taxon>
        <taxon>Spiralia</taxon>
        <taxon>Gnathifera</taxon>
        <taxon>Rotifera</taxon>
        <taxon>Eurotatoria</taxon>
        <taxon>Bdelloidea</taxon>
        <taxon>Philodinida</taxon>
        <taxon>Philodinidae</taxon>
        <taxon>Rotaria</taxon>
    </lineage>
</organism>
<dbReference type="InterPro" id="IPR038765">
    <property type="entry name" value="Papain-like_cys_pep_sf"/>
</dbReference>
<name>A0A821TIF3_9BILA</name>
<dbReference type="AlphaFoldDB" id="A0A821TIF3"/>
<dbReference type="Proteomes" id="UP000663838">
    <property type="component" value="Unassembled WGS sequence"/>
</dbReference>
<dbReference type="SUPFAM" id="SSF54001">
    <property type="entry name" value="Cysteine proteinases"/>
    <property type="match status" value="1"/>
</dbReference>
<sequence length="183" mass="21649">MNHPFHPEFCHERQGAVDNMDYRKEISSWRANSINEVIYYIKKLSMDKNLIDRAWIVFYWVSQNIKYDVISYLSGFIRHQTAEDIFRHKRGVCDAYATIFKALCDGVQLECEKISGFAKGYDYIPKQSTFTTANHAWNVIRLNSHCHLPENPRWQLLSPTISMPQFTTLVEHLVSKIWESWDR</sequence>
<protein>
    <recommendedName>
        <fullName evidence="1">Transglutaminase-like domain-containing protein</fullName>
    </recommendedName>
</protein>
<gene>
    <name evidence="2" type="ORF">TOA249_LOCUS28954</name>
</gene>
<evidence type="ECO:0000259" key="1">
    <source>
        <dbReference type="Pfam" id="PF01841"/>
    </source>
</evidence>
<feature type="domain" description="Transglutaminase-like" evidence="1">
    <location>
        <begin position="47"/>
        <end position="154"/>
    </location>
</feature>